<dbReference type="AlphaFoldDB" id="A0A378YQ79"/>
<dbReference type="EMBL" id="UGSG01000001">
    <property type="protein sequence ID" value="SUA79292.1"/>
    <property type="molecule type" value="Genomic_DNA"/>
</dbReference>
<dbReference type="SUPFAM" id="SSF53955">
    <property type="entry name" value="Lysozyme-like"/>
    <property type="match status" value="1"/>
</dbReference>
<reference evidence="2 3" key="1">
    <citation type="submission" date="2018-06" db="EMBL/GenBank/DDBJ databases">
        <authorList>
            <consortium name="Pathogen Informatics"/>
            <person name="Doyle S."/>
        </authorList>
    </citation>
    <scope>NUCLEOTIDE SEQUENCE [LARGE SCALE GENOMIC DNA]</scope>
    <source>
        <strain evidence="2 3">NCTC13160</strain>
    </source>
</reference>
<gene>
    <name evidence="2" type="ORF">NCTC13160_03146</name>
</gene>
<dbReference type="STRING" id="93220.A6P55_13055"/>
<evidence type="ECO:0000259" key="1">
    <source>
        <dbReference type="Pfam" id="PF01464"/>
    </source>
</evidence>
<dbReference type="Gene3D" id="1.10.530.10">
    <property type="match status" value="1"/>
</dbReference>
<evidence type="ECO:0000313" key="2">
    <source>
        <dbReference type="EMBL" id="SUA79292.1"/>
    </source>
</evidence>
<dbReference type="Pfam" id="PF01464">
    <property type="entry name" value="SLT"/>
    <property type="match status" value="1"/>
</dbReference>
<dbReference type="CDD" id="cd13400">
    <property type="entry name" value="LT_IagB-like"/>
    <property type="match status" value="1"/>
</dbReference>
<proteinExistence type="predicted"/>
<feature type="domain" description="Transglycosylase SLT" evidence="1">
    <location>
        <begin position="51"/>
        <end position="166"/>
    </location>
</feature>
<dbReference type="InterPro" id="IPR023346">
    <property type="entry name" value="Lysozyme-like_dom_sf"/>
</dbReference>
<name>A0A378YQ79_9BURK</name>
<accession>A0A378YQ79</accession>
<dbReference type="InterPro" id="IPR008258">
    <property type="entry name" value="Transglycosylase_SLT_dom_1"/>
</dbReference>
<evidence type="ECO:0000313" key="3">
    <source>
        <dbReference type="Proteomes" id="UP000254573"/>
    </source>
</evidence>
<organism evidence="2 3">
    <name type="scientific">Pandoraea pnomenusa</name>
    <dbReference type="NCBI Taxonomy" id="93220"/>
    <lineage>
        <taxon>Bacteria</taxon>
        <taxon>Pseudomonadati</taxon>
        <taxon>Pseudomonadota</taxon>
        <taxon>Betaproteobacteria</taxon>
        <taxon>Burkholderiales</taxon>
        <taxon>Burkholderiaceae</taxon>
        <taxon>Pandoraea</taxon>
    </lineage>
</organism>
<protein>
    <submittedName>
        <fullName evidence="2">Invasion protein IagB</fullName>
    </submittedName>
</protein>
<dbReference type="Proteomes" id="UP000254573">
    <property type="component" value="Unassembled WGS sequence"/>
</dbReference>
<sequence>MPPSVTPRLRTGAPVRRHVPLLRVRLVMARVAAVLFIATVGAAFAPRARADCWDVAANRYRLDPLLLYAIAQVESNLDLAARNVNRNGTRDIGLMQINSIHLPRLAKYGVTERRLREDACTSIITGAWILAGFVQQFGYGWEAVGAYNAGTGQTRASLRKRYADKVRKRYAILVAERNRRLAQSAVAYGP</sequence>